<dbReference type="SUPFAM" id="SSF56645">
    <property type="entry name" value="Acyl-CoA dehydrogenase NM domain-like"/>
    <property type="match status" value="1"/>
</dbReference>
<dbReference type="SUPFAM" id="SSF47203">
    <property type="entry name" value="Acyl-CoA dehydrogenase C-terminal domain-like"/>
    <property type="match status" value="1"/>
</dbReference>
<dbReference type="InterPro" id="IPR013786">
    <property type="entry name" value="AcylCoA_DH/ox_N"/>
</dbReference>
<dbReference type="RefSeq" id="WP_197684381.1">
    <property type="nucleotide sequence ID" value="NZ_LT796768.1"/>
</dbReference>
<dbReference type="InterPro" id="IPR025878">
    <property type="entry name" value="Acyl-CoA_dh-like_C_dom"/>
</dbReference>
<organism evidence="15 16">
    <name type="scientific">Aeromicrobium choanae</name>
    <dbReference type="NCBI Taxonomy" id="1736691"/>
    <lineage>
        <taxon>Bacteria</taxon>
        <taxon>Bacillati</taxon>
        <taxon>Actinomycetota</taxon>
        <taxon>Actinomycetes</taxon>
        <taxon>Propionibacteriales</taxon>
        <taxon>Nocardioidaceae</taxon>
        <taxon>Aeromicrobium</taxon>
    </lineage>
</organism>
<name>A0A1T4YRL3_9ACTN</name>
<evidence type="ECO:0000256" key="4">
    <source>
        <dbReference type="ARBA" id="ARBA00022827"/>
    </source>
</evidence>
<dbReference type="STRING" id="1736691.SAMN06295964_0589"/>
<feature type="domain" description="Acyl-CoA dehydrogenase/oxidase N-terminal" evidence="13">
    <location>
        <begin position="38"/>
        <end position="155"/>
    </location>
</feature>
<evidence type="ECO:0000313" key="16">
    <source>
        <dbReference type="Proteomes" id="UP000191040"/>
    </source>
</evidence>
<keyword evidence="4 10" id="KW-0274">FAD</keyword>
<dbReference type="InterPro" id="IPR009075">
    <property type="entry name" value="AcylCo_DH/oxidase_C"/>
</dbReference>
<evidence type="ECO:0000256" key="5">
    <source>
        <dbReference type="ARBA" id="ARBA00023002"/>
    </source>
</evidence>
<protein>
    <recommendedName>
        <fullName evidence="9">3-methylmercaptopropionyl-CoA dehydrogenase</fullName>
        <ecNumber evidence="8">1.3.99.41</ecNumber>
    </recommendedName>
</protein>
<evidence type="ECO:0000259" key="12">
    <source>
        <dbReference type="Pfam" id="PF02770"/>
    </source>
</evidence>
<evidence type="ECO:0000256" key="7">
    <source>
        <dbReference type="ARBA" id="ARBA00058683"/>
    </source>
</evidence>
<evidence type="ECO:0000313" key="15">
    <source>
        <dbReference type="EMBL" id="SKB04494.1"/>
    </source>
</evidence>
<gene>
    <name evidence="15" type="ORF">SAMN06295964_0589</name>
</gene>
<comment type="function">
    <text evidence="7">Involved in the assimilation of dimethylsulphoniopropionate (DMSP), an important compound in the fixation of carbon in marine phytoplankton, by mediating the conversion of 3-(methylthio)propanoyl-CoA (MMPA-CoA) to 3-(methylthio)acryloyl-CoA (MTA-CoA).</text>
</comment>
<dbReference type="Gene3D" id="2.40.110.10">
    <property type="entry name" value="Butyryl-CoA Dehydrogenase, subunit A, domain 2"/>
    <property type="match status" value="1"/>
</dbReference>
<proteinExistence type="inferred from homology"/>
<dbReference type="Gene3D" id="1.20.140.10">
    <property type="entry name" value="Butyryl-CoA Dehydrogenase, subunit A, domain 3"/>
    <property type="match status" value="1"/>
</dbReference>
<dbReference type="Pfam" id="PF12806">
    <property type="entry name" value="Acyl-CoA_dh_C"/>
    <property type="match status" value="1"/>
</dbReference>
<keyword evidence="3 10" id="KW-0285">Flavoprotein</keyword>
<evidence type="ECO:0000256" key="10">
    <source>
        <dbReference type="RuleBase" id="RU362125"/>
    </source>
</evidence>
<dbReference type="EMBL" id="LT796768">
    <property type="protein sequence ID" value="SKB04494.1"/>
    <property type="molecule type" value="Genomic_DNA"/>
</dbReference>
<evidence type="ECO:0000256" key="9">
    <source>
        <dbReference type="ARBA" id="ARBA00069043"/>
    </source>
</evidence>
<dbReference type="InterPro" id="IPR037069">
    <property type="entry name" value="AcylCoA_DH/ox_N_sf"/>
</dbReference>
<comment type="catalytic activity">
    <reaction evidence="6">
        <text>3-(methylsulfanyl)propanoyl-CoA + oxidized [electron-transfer flavoprotein] + H(+) = 3-(methylsulfanyl)acryloyl-CoA + reduced [electron-transfer flavoprotein]</text>
        <dbReference type="Rhea" id="RHEA:52612"/>
        <dbReference type="Rhea" id="RHEA-COMP:10685"/>
        <dbReference type="Rhea" id="RHEA-COMP:10686"/>
        <dbReference type="ChEBI" id="CHEBI:15378"/>
        <dbReference type="ChEBI" id="CHEBI:57692"/>
        <dbReference type="ChEBI" id="CHEBI:58307"/>
        <dbReference type="ChEBI" id="CHEBI:82815"/>
        <dbReference type="ChEBI" id="CHEBI:84994"/>
        <dbReference type="EC" id="1.3.99.41"/>
    </reaction>
    <physiologicalReaction direction="left-to-right" evidence="6">
        <dbReference type="Rhea" id="RHEA:52613"/>
    </physiologicalReaction>
</comment>
<keyword evidence="5 10" id="KW-0560">Oxidoreductase</keyword>
<dbReference type="Pfam" id="PF02770">
    <property type="entry name" value="Acyl-CoA_dh_M"/>
    <property type="match status" value="1"/>
</dbReference>
<dbReference type="PANTHER" id="PTHR42803">
    <property type="entry name" value="ACYL-COA DEHYDROGENASE"/>
    <property type="match status" value="1"/>
</dbReference>
<comment type="cofactor">
    <cofactor evidence="1 10">
        <name>FAD</name>
        <dbReference type="ChEBI" id="CHEBI:57692"/>
    </cofactor>
</comment>
<keyword evidence="16" id="KW-1185">Reference proteome</keyword>
<dbReference type="Pfam" id="PF02771">
    <property type="entry name" value="Acyl-CoA_dh_N"/>
    <property type="match status" value="1"/>
</dbReference>
<feature type="domain" description="Acyl-CoA oxidase/dehydrogenase middle" evidence="12">
    <location>
        <begin position="161"/>
        <end position="270"/>
    </location>
</feature>
<reference evidence="16" key="1">
    <citation type="submission" date="2017-02" db="EMBL/GenBank/DDBJ databases">
        <authorList>
            <person name="Varghese N."/>
            <person name="Submissions S."/>
        </authorList>
    </citation>
    <scope>NUCLEOTIDE SEQUENCE [LARGE SCALE GENOMIC DNA]</scope>
    <source>
        <strain evidence="16">9H-4</strain>
    </source>
</reference>
<evidence type="ECO:0000256" key="6">
    <source>
        <dbReference type="ARBA" id="ARBA00051388"/>
    </source>
</evidence>
<evidence type="ECO:0000259" key="14">
    <source>
        <dbReference type="Pfam" id="PF12806"/>
    </source>
</evidence>
<dbReference type="InterPro" id="IPR052166">
    <property type="entry name" value="Diverse_Acyl-CoA_DH"/>
</dbReference>
<dbReference type="InterPro" id="IPR006091">
    <property type="entry name" value="Acyl-CoA_Oxase/DH_mid-dom"/>
</dbReference>
<evidence type="ECO:0000256" key="2">
    <source>
        <dbReference type="ARBA" id="ARBA00009347"/>
    </source>
</evidence>
<dbReference type="GO" id="GO:0016627">
    <property type="term" value="F:oxidoreductase activity, acting on the CH-CH group of donors"/>
    <property type="evidence" value="ECO:0007669"/>
    <property type="project" value="InterPro"/>
</dbReference>
<sequence length="572" mass="61336">MAYKAPVADYDFLWRHVLDAERQLLDMTGGALGVDDAAAVFAAAADFAVSELHPLNASGDREGSVLRDGRVVTPTGFDEAFRGYARGGWMGVEIPTELGGEGMPHLLTAPMGELWSAANSAFGLCTGLTVGAIHAIGAVGSPEQKQTFLSPMVEGRWTGTMNLTEPQAGTDLAAIRTTATPNEDGSWRVRGQKIFITWGDHELSENIVHLVLARTPGAPDGLAGLSLFIVPKFRLDANGAVGERNDITTVALEHKLGIHASPTCVLEYENATGYLLGDLHRGLTSMFVMMNVSRMGIGVQGLGIADRAHQQARDYAQQRLQGTPVGRDRGTPIAGHPDVARLLTSSASLISAARGVLVQVALWQDLAEQGDETARAAADFFSPIVKGWFTEESVRITSDAVQVHGGAGFIEETGVAQHYRDARITPIYEGTTAIQANDLVGRKVIRDSGAVASTLLDAIDKDIVDLRAVDHEVVDRTVERLERAVALVRQATATLVSRSEERPRDVQAASVNYLTMWGLLAGGWMLARSVTAALRVDDVDTRRRTVEADFYGAHHLSRIASLHEALIAGEIA</sequence>
<evidence type="ECO:0000256" key="3">
    <source>
        <dbReference type="ARBA" id="ARBA00022630"/>
    </source>
</evidence>
<dbReference type="AlphaFoldDB" id="A0A1T4YRL3"/>
<dbReference type="GO" id="GO:0050660">
    <property type="term" value="F:flavin adenine dinucleotide binding"/>
    <property type="evidence" value="ECO:0007669"/>
    <property type="project" value="InterPro"/>
</dbReference>
<dbReference type="EC" id="1.3.99.41" evidence="8"/>
<dbReference type="Gene3D" id="1.10.540.10">
    <property type="entry name" value="Acyl-CoA dehydrogenase/oxidase, N-terminal domain"/>
    <property type="match status" value="1"/>
</dbReference>
<dbReference type="Pfam" id="PF00441">
    <property type="entry name" value="Acyl-CoA_dh_1"/>
    <property type="match status" value="1"/>
</dbReference>
<comment type="similarity">
    <text evidence="2 10">Belongs to the acyl-CoA dehydrogenase family.</text>
</comment>
<dbReference type="InterPro" id="IPR046373">
    <property type="entry name" value="Acyl-CoA_Oxase/DH_mid-dom_sf"/>
</dbReference>
<dbReference type="FunFam" id="2.40.110.10:FF:000031">
    <property type="entry name" value="Acyl-CoA dehydrogenase, putative"/>
    <property type="match status" value="1"/>
</dbReference>
<evidence type="ECO:0000259" key="13">
    <source>
        <dbReference type="Pfam" id="PF02771"/>
    </source>
</evidence>
<feature type="domain" description="Acyl-CoA dehydrogenase/oxidase C-terminal" evidence="11">
    <location>
        <begin position="281"/>
        <end position="439"/>
    </location>
</feature>
<feature type="domain" description="Acetyl-CoA dehydrogenase-like C-terminal" evidence="14">
    <location>
        <begin position="473"/>
        <end position="569"/>
    </location>
</feature>
<evidence type="ECO:0000256" key="1">
    <source>
        <dbReference type="ARBA" id="ARBA00001974"/>
    </source>
</evidence>
<evidence type="ECO:0000259" key="11">
    <source>
        <dbReference type="Pfam" id="PF00441"/>
    </source>
</evidence>
<dbReference type="PANTHER" id="PTHR42803:SF1">
    <property type="entry name" value="BROAD-SPECIFICITY LINEAR ACYL-COA DEHYDROGENASE FADE5"/>
    <property type="match status" value="1"/>
</dbReference>
<dbReference type="InterPro" id="IPR009100">
    <property type="entry name" value="AcylCoA_DH/oxidase_NM_dom_sf"/>
</dbReference>
<dbReference type="Proteomes" id="UP000191040">
    <property type="component" value="Chromosome I"/>
</dbReference>
<evidence type="ECO:0000256" key="8">
    <source>
        <dbReference type="ARBA" id="ARBA00066694"/>
    </source>
</evidence>
<accession>A0A1T4YRL3</accession>
<dbReference type="InterPro" id="IPR036250">
    <property type="entry name" value="AcylCo_DH-like_C"/>
</dbReference>